<dbReference type="EC" id="3.1.2.4" evidence="2"/>
<organism evidence="4 5">
    <name type="scientific">Liparis tanakae</name>
    <name type="common">Tanaka's snailfish</name>
    <dbReference type="NCBI Taxonomy" id="230148"/>
    <lineage>
        <taxon>Eukaryota</taxon>
        <taxon>Metazoa</taxon>
        <taxon>Chordata</taxon>
        <taxon>Craniata</taxon>
        <taxon>Vertebrata</taxon>
        <taxon>Euteleostomi</taxon>
        <taxon>Actinopterygii</taxon>
        <taxon>Neopterygii</taxon>
        <taxon>Teleostei</taxon>
        <taxon>Neoteleostei</taxon>
        <taxon>Acanthomorphata</taxon>
        <taxon>Eupercaria</taxon>
        <taxon>Perciformes</taxon>
        <taxon>Cottioidei</taxon>
        <taxon>Cottales</taxon>
        <taxon>Liparidae</taxon>
        <taxon>Liparis</taxon>
    </lineage>
</organism>
<dbReference type="EMBL" id="SRLO01001323">
    <property type="protein sequence ID" value="TNN38939.1"/>
    <property type="molecule type" value="Genomic_DNA"/>
</dbReference>
<evidence type="ECO:0000313" key="4">
    <source>
        <dbReference type="EMBL" id="TNN38939.1"/>
    </source>
</evidence>
<proteinExistence type="predicted"/>
<evidence type="ECO:0000256" key="2">
    <source>
        <dbReference type="ARBA" id="ARBA00011915"/>
    </source>
</evidence>
<dbReference type="GO" id="GO:0006574">
    <property type="term" value="P:L-valine catabolic process"/>
    <property type="evidence" value="ECO:0007669"/>
    <property type="project" value="UniProtKB-UniPathway"/>
</dbReference>
<name>A0A4Z2FCR7_9TELE</name>
<gene>
    <name evidence="4" type="primary">hibch_2</name>
    <name evidence="4" type="ORF">EYF80_050899</name>
</gene>
<reference evidence="4 5" key="1">
    <citation type="submission" date="2019-03" db="EMBL/GenBank/DDBJ databases">
        <title>First draft genome of Liparis tanakae, snailfish: a comprehensive survey of snailfish specific genes.</title>
        <authorList>
            <person name="Kim W."/>
            <person name="Song I."/>
            <person name="Jeong J.-H."/>
            <person name="Kim D."/>
            <person name="Kim S."/>
            <person name="Ryu S."/>
            <person name="Song J.Y."/>
            <person name="Lee S.K."/>
        </authorList>
    </citation>
    <scope>NUCLEOTIDE SEQUENCE [LARGE SCALE GENOMIC DNA]</scope>
    <source>
        <tissue evidence="4">Muscle</tissue>
    </source>
</reference>
<dbReference type="Pfam" id="PF16113">
    <property type="entry name" value="ECH_2"/>
    <property type="match status" value="1"/>
</dbReference>
<dbReference type="InterPro" id="IPR029045">
    <property type="entry name" value="ClpP/crotonase-like_dom_sf"/>
</dbReference>
<evidence type="ECO:0000313" key="5">
    <source>
        <dbReference type="Proteomes" id="UP000314294"/>
    </source>
</evidence>
<dbReference type="InterPro" id="IPR045004">
    <property type="entry name" value="ECH_dom"/>
</dbReference>
<comment type="catalytic activity">
    <reaction evidence="1">
        <text>3-hydroxy-2-methylpropanoyl-CoA + H2O = 3-hydroxy-2-methylpropanoate + CoA + H(+)</text>
        <dbReference type="Rhea" id="RHEA:20888"/>
        <dbReference type="ChEBI" id="CHEBI:11805"/>
        <dbReference type="ChEBI" id="CHEBI:15377"/>
        <dbReference type="ChEBI" id="CHEBI:15378"/>
        <dbReference type="ChEBI" id="CHEBI:57287"/>
        <dbReference type="ChEBI" id="CHEBI:57340"/>
        <dbReference type="EC" id="3.1.2.4"/>
    </reaction>
</comment>
<protein>
    <recommendedName>
        <fullName evidence="2">3-hydroxyisobutyryl-CoA hydrolase</fullName>
        <ecNumber evidence="2">3.1.2.4</ecNumber>
    </recommendedName>
</protein>
<sequence length="140" mass="15585">MSLTVLRSVYRHRLRSLCRLQRIQGHMKWADDNETAIVIIKGAGGKAFCAGGDIRAVTEAGKVGDPLAEDFFREEYILNNAIVPTGSLHHQYLRGHYTTSTYGVTTPPVPTGSLHHQYLRGYYTTSTSLGFNVGFNNRNL</sequence>
<dbReference type="AlphaFoldDB" id="A0A4Z2FCR7"/>
<keyword evidence="5" id="KW-1185">Reference proteome</keyword>
<keyword evidence="4" id="KW-0378">Hydrolase</keyword>
<dbReference type="GO" id="GO:0003860">
    <property type="term" value="F:3-hydroxyisobutyryl-CoA hydrolase activity"/>
    <property type="evidence" value="ECO:0007669"/>
    <property type="project" value="UniProtKB-EC"/>
</dbReference>
<comment type="caution">
    <text evidence="4">The sequence shown here is derived from an EMBL/GenBank/DDBJ whole genome shotgun (WGS) entry which is preliminary data.</text>
</comment>
<dbReference type="OrthoDB" id="1737613at2759"/>
<dbReference type="Gene3D" id="3.90.226.10">
    <property type="entry name" value="2-enoyl-CoA Hydratase, Chain A, domain 1"/>
    <property type="match status" value="1"/>
</dbReference>
<evidence type="ECO:0000259" key="3">
    <source>
        <dbReference type="Pfam" id="PF16113"/>
    </source>
</evidence>
<dbReference type="UniPathway" id="UPA00362"/>
<evidence type="ECO:0000256" key="1">
    <source>
        <dbReference type="ARBA" id="ARBA00001709"/>
    </source>
</evidence>
<feature type="domain" description="Enoyl-CoA hydratase/isomerase" evidence="3">
    <location>
        <begin position="27"/>
        <end position="82"/>
    </location>
</feature>
<accession>A0A4Z2FCR7</accession>
<dbReference type="Proteomes" id="UP000314294">
    <property type="component" value="Unassembled WGS sequence"/>
</dbReference>
<dbReference type="SUPFAM" id="SSF52096">
    <property type="entry name" value="ClpP/crotonase"/>
    <property type="match status" value="1"/>
</dbReference>